<proteinExistence type="predicted"/>
<evidence type="ECO:0000259" key="3">
    <source>
        <dbReference type="PROSITE" id="PS51737"/>
    </source>
</evidence>
<gene>
    <name evidence="4" type="ORF">CE91St55_47130</name>
</gene>
<evidence type="ECO:0000256" key="1">
    <source>
        <dbReference type="SAM" id="Coils"/>
    </source>
</evidence>
<evidence type="ECO:0000259" key="2">
    <source>
        <dbReference type="PROSITE" id="PS51736"/>
    </source>
</evidence>
<dbReference type="Gene3D" id="3.40.50.1390">
    <property type="entry name" value="Resolvase, N-terminal catalytic domain"/>
    <property type="match status" value="1"/>
</dbReference>
<dbReference type="Proteomes" id="UP001055091">
    <property type="component" value="Unassembled WGS sequence"/>
</dbReference>
<dbReference type="Gene3D" id="3.90.1750.20">
    <property type="entry name" value="Putative Large Serine Recombinase, Chain B, Domain 2"/>
    <property type="match status" value="1"/>
</dbReference>
<dbReference type="EMBL" id="BQNJ01000002">
    <property type="protein sequence ID" value="GKH02732.1"/>
    <property type="molecule type" value="Genomic_DNA"/>
</dbReference>
<name>A0AA37JMA0_9FIRM</name>
<accession>A0AA37JMA0</accession>
<dbReference type="InterPro" id="IPR038109">
    <property type="entry name" value="DNA_bind_recomb_sf"/>
</dbReference>
<dbReference type="PANTHER" id="PTHR30461:SF23">
    <property type="entry name" value="DNA RECOMBINASE-RELATED"/>
    <property type="match status" value="1"/>
</dbReference>
<dbReference type="CDD" id="cd03770">
    <property type="entry name" value="SR_TndX_transposase"/>
    <property type="match status" value="1"/>
</dbReference>
<feature type="domain" description="Resolvase/invertase-type recombinase catalytic" evidence="2">
    <location>
        <begin position="15"/>
        <end position="165"/>
    </location>
</feature>
<dbReference type="InterPro" id="IPR025827">
    <property type="entry name" value="Zn_ribbon_recom_dom"/>
</dbReference>
<dbReference type="PROSITE" id="PS51737">
    <property type="entry name" value="RECOMBINASE_DNA_BIND"/>
    <property type="match status" value="1"/>
</dbReference>
<dbReference type="InterPro" id="IPR050639">
    <property type="entry name" value="SSR_resolvase"/>
</dbReference>
<evidence type="ECO:0000313" key="4">
    <source>
        <dbReference type="EMBL" id="GKH02732.1"/>
    </source>
</evidence>
<dbReference type="Pfam" id="PF13408">
    <property type="entry name" value="Zn_ribbon_recom"/>
    <property type="match status" value="1"/>
</dbReference>
<dbReference type="GO" id="GO:0003677">
    <property type="term" value="F:DNA binding"/>
    <property type="evidence" value="ECO:0007669"/>
    <property type="project" value="InterPro"/>
</dbReference>
<dbReference type="GO" id="GO:0000150">
    <property type="term" value="F:DNA strand exchange activity"/>
    <property type="evidence" value="ECO:0007669"/>
    <property type="project" value="InterPro"/>
</dbReference>
<feature type="domain" description="Recombinase" evidence="3">
    <location>
        <begin position="173"/>
        <end position="315"/>
    </location>
</feature>
<reference evidence="4" key="1">
    <citation type="submission" date="2022-01" db="EMBL/GenBank/DDBJ databases">
        <title>Novel bile acid biosynthetic pathways are enriched in the microbiome of centenarians.</title>
        <authorList>
            <person name="Sato Y."/>
            <person name="Atarashi K."/>
            <person name="Plichta R.D."/>
            <person name="Arai Y."/>
            <person name="Sasajima S."/>
            <person name="Kearney M.S."/>
            <person name="Suda W."/>
            <person name="Takeshita K."/>
            <person name="Sasaki T."/>
            <person name="Okamoto S."/>
            <person name="Skelly N.A."/>
            <person name="Okamura Y."/>
            <person name="Vlamakis H."/>
            <person name="Li Y."/>
            <person name="Tanoue T."/>
            <person name="Takei H."/>
            <person name="Nittono H."/>
            <person name="Narushima S."/>
            <person name="Irie J."/>
            <person name="Itoh H."/>
            <person name="Moriya K."/>
            <person name="Sugiura Y."/>
            <person name="Suematsu M."/>
            <person name="Moritoki N."/>
            <person name="Shibata S."/>
            <person name="Littman R.D."/>
            <person name="Fischbach A.M."/>
            <person name="Uwamino Y."/>
            <person name="Inoue T."/>
            <person name="Honda A."/>
            <person name="Hattori M."/>
            <person name="Murai T."/>
            <person name="Xavier J.R."/>
            <person name="Hirose N."/>
            <person name="Honda K."/>
        </authorList>
    </citation>
    <scope>NUCLEOTIDE SEQUENCE</scope>
    <source>
        <strain evidence="4">CE91-St55</strain>
    </source>
</reference>
<sequence>MGGYMKLQKVLDLFNVAIYIRLSREDGDKEESDSVGNQRKLLAEYIAKKEDFILYDVYVDDGYSGTNFNRPSFQRMIADIEDGKVNCVVVKDLSRFGRDYIDTGRYLERYFPEMGVRFISVTDGIDSMKQAYDMLLPIKNIFNEQYARDISKKIQATVKSKQKAGEFIGAFTSYGYKKSPVDKNKLVIDDYAADVVRRIFSLYIQGYGKQKIAKLLNAEGVLCPAEYKKVNGENYKNCNRLESTTYWSYSTINSILHREMYVGNMVQGTKHQRMRSKQKKMPKEEWIVVENTHEPIIDKATWEKAQSLLQKRTRELDLETNKNIFAGFVKCGDCGRAMAKNMWRRADGSKTYSLYCGTYKRNGKQYCTPHTLPMVVLEDIVLGDLKAIVDNVDNLKELVQSQSFTASKVKRIADTELSKIKAELERVKKLKKSVYEDYREELISKEEFLSYREDYLKKEELYSKQIEALEEKKNDNVTEDVFETPWLKRLLELKDIEALDRNIVVEMISEIKVYENRKIKITYNFGNELEHLFSSVYSVESEEKVI</sequence>
<comment type="caution">
    <text evidence="4">The sequence shown here is derived from an EMBL/GenBank/DDBJ whole genome shotgun (WGS) entry which is preliminary data.</text>
</comment>
<evidence type="ECO:0000313" key="5">
    <source>
        <dbReference type="Proteomes" id="UP001055091"/>
    </source>
</evidence>
<dbReference type="InterPro" id="IPR036162">
    <property type="entry name" value="Resolvase-like_N_sf"/>
</dbReference>
<keyword evidence="1" id="KW-0175">Coiled coil</keyword>
<feature type="coiled-coil region" evidence="1">
    <location>
        <begin position="421"/>
        <end position="472"/>
    </location>
</feature>
<dbReference type="InterPro" id="IPR006119">
    <property type="entry name" value="Resolv_N"/>
</dbReference>
<dbReference type="PANTHER" id="PTHR30461">
    <property type="entry name" value="DNA-INVERTASE FROM LAMBDOID PROPHAGE"/>
    <property type="match status" value="1"/>
</dbReference>
<dbReference type="SUPFAM" id="SSF53041">
    <property type="entry name" value="Resolvase-like"/>
    <property type="match status" value="1"/>
</dbReference>
<dbReference type="Pfam" id="PF00239">
    <property type="entry name" value="Resolvase"/>
    <property type="match status" value="1"/>
</dbReference>
<dbReference type="InterPro" id="IPR011109">
    <property type="entry name" value="DNA_bind_recombinase_dom"/>
</dbReference>
<protein>
    <submittedName>
        <fullName evidence="4">Resolvase</fullName>
    </submittedName>
</protein>
<dbReference type="SMART" id="SM00857">
    <property type="entry name" value="Resolvase"/>
    <property type="match status" value="1"/>
</dbReference>
<dbReference type="AlphaFoldDB" id="A0AA37JMA0"/>
<organism evidence="4 5">
    <name type="scientific">Hungatella hathewayi</name>
    <dbReference type="NCBI Taxonomy" id="154046"/>
    <lineage>
        <taxon>Bacteria</taxon>
        <taxon>Bacillati</taxon>
        <taxon>Bacillota</taxon>
        <taxon>Clostridia</taxon>
        <taxon>Lachnospirales</taxon>
        <taxon>Lachnospiraceae</taxon>
        <taxon>Hungatella</taxon>
    </lineage>
</organism>
<dbReference type="Pfam" id="PF07508">
    <property type="entry name" value="Recombinase"/>
    <property type="match status" value="1"/>
</dbReference>
<dbReference type="PROSITE" id="PS51736">
    <property type="entry name" value="RECOMBINASES_3"/>
    <property type="match status" value="1"/>
</dbReference>